<organism evidence="8 9">
    <name type="scientific">Celerinatantimonas diazotrophica</name>
    <dbReference type="NCBI Taxonomy" id="412034"/>
    <lineage>
        <taxon>Bacteria</taxon>
        <taxon>Pseudomonadati</taxon>
        <taxon>Pseudomonadota</taxon>
        <taxon>Gammaproteobacteria</taxon>
        <taxon>Celerinatantimonadaceae</taxon>
        <taxon>Celerinatantimonas</taxon>
    </lineage>
</organism>
<evidence type="ECO:0000256" key="2">
    <source>
        <dbReference type="ARBA" id="ARBA00022552"/>
    </source>
</evidence>
<dbReference type="PIRSF" id="PIRSF037565">
    <property type="entry name" value="RRNA_m2G_Mtase_RsmD_prd"/>
    <property type="match status" value="1"/>
</dbReference>
<dbReference type="PROSITE" id="PS00092">
    <property type="entry name" value="N6_MTASE"/>
    <property type="match status" value="1"/>
</dbReference>
<name>A0A4V2PRF6_9GAMM</name>
<dbReference type="InterPro" id="IPR007848">
    <property type="entry name" value="Small_mtfrase_dom"/>
</dbReference>
<dbReference type="RefSeq" id="WP_131911635.1">
    <property type="nucleotide sequence ID" value="NZ_OU594967.1"/>
</dbReference>
<dbReference type="Gene3D" id="3.40.50.150">
    <property type="entry name" value="Vaccinia Virus protein VP39"/>
    <property type="match status" value="2"/>
</dbReference>
<evidence type="ECO:0000256" key="5">
    <source>
        <dbReference type="ARBA" id="ARBA00022691"/>
    </source>
</evidence>
<evidence type="ECO:0000313" key="9">
    <source>
        <dbReference type="Proteomes" id="UP000295565"/>
    </source>
</evidence>
<dbReference type="EMBL" id="SMGD01000011">
    <property type="protein sequence ID" value="TCK58671.1"/>
    <property type="molecule type" value="Genomic_DNA"/>
</dbReference>
<dbReference type="SUPFAM" id="SSF53335">
    <property type="entry name" value="S-adenosyl-L-methionine-dependent methyltransferases"/>
    <property type="match status" value="1"/>
</dbReference>
<evidence type="ECO:0000259" key="7">
    <source>
        <dbReference type="Pfam" id="PF26049"/>
    </source>
</evidence>
<dbReference type="InterPro" id="IPR058679">
    <property type="entry name" value="RlmG_N"/>
</dbReference>
<gene>
    <name evidence="8" type="ORF">EV690_0808</name>
</gene>
<dbReference type="InterPro" id="IPR002052">
    <property type="entry name" value="DNA_methylase_N6_adenine_CS"/>
</dbReference>
<keyword evidence="2" id="KW-0698">rRNA processing</keyword>
<dbReference type="PANTHER" id="PTHR47816:SF5">
    <property type="entry name" value="RIBOSOMAL RNA LARGE SUBUNIT METHYLTRANSFERASE G"/>
    <property type="match status" value="1"/>
</dbReference>
<dbReference type="AlphaFoldDB" id="A0A4V2PRF6"/>
<protein>
    <submittedName>
        <fullName evidence="8">16S rRNA (Guanine1207-N2)-methyltransferase/23S rRNA (Guanine1835-N2)-methyltransferase</fullName>
    </submittedName>
</protein>
<feature type="domain" description="RlmG N-terminal" evidence="7">
    <location>
        <begin position="12"/>
        <end position="178"/>
    </location>
</feature>
<feature type="domain" description="Methyltransferase small" evidence="6">
    <location>
        <begin position="198"/>
        <end position="367"/>
    </location>
</feature>
<dbReference type="InterPro" id="IPR046977">
    <property type="entry name" value="RsmC/RlmG"/>
</dbReference>
<evidence type="ECO:0000256" key="3">
    <source>
        <dbReference type="ARBA" id="ARBA00022603"/>
    </source>
</evidence>
<dbReference type="Pfam" id="PF26049">
    <property type="entry name" value="RLMG_N"/>
    <property type="match status" value="1"/>
</dbReference>
<evidence type="ECO:0000259" key="6">
    <source>
        <dbReference type="Pfam" id="PF05175"/>
    </source>
</evidence>
<dbReference type="InterPro" id="IPR029063">
    <property type="entry name" value="SAM-dependent_MTases_sf"/>
</dbReference>
<evidence type="ECO:0000313" key="8">
    <source>
        <dbReference type="EMBL" id="TCK58671.1"/>
    </source>
</evidence>
<dbReference type="GO" id="GO:0008990">
    <property type="term" value="F:rRNA (guanine-N2-)-methyltransferase activity"/>
    <property type="evidence" value="ECO:0007669"/>
    <property type="project" value="InterPro"/>
</dbReference>
<sequence length="371" mass="42056">MNPIDNQQFVPTLSISRYPKQRHDSLKGWNGADTLLVEHVIQHINPSQTVAIFNDEFGALSCALDDYQQVWYSDSYLAHQGVQSNRADNHLSPITTYSTMAVQQDCDVWLIKIPKSLSHLEHQLATISEQAHKDQPIILSAMVKYLNKGTFKLIERYLGPLSTSLAKYKARLIFTQLSKTPTPSPYPRSWQALPYPWQLSDHANVFCLGKLDIGTRFLLEHMPEGEFKQIIDLGCGNGLLSLAALDRWPQAHITCCDESLMATESTRTNLKRNFPEQPPRYQVLADHCLSQQPNECADLILCNPPFHQQQTISTAIARQMFTDAKRCLTPQGQLCVIANRHLPYWPMLKKSFQTVKILASNAKFVILIATK</sequence>
<dbReference type="PANTHER" id="PTHR47816">
    <property type="entry name" value="RIBOSOMAL RNA SMALL SUBUNIT METHYLTRANSFERASE C"/>
    <property type="match status" value="1"/>
</dbReference>
<evidence type="ECO:0000256" key="1">
    <source>
        <dbReference type="ARBA" id="ARBA00022490"/>
    </source>
</evidence>
<keyword evidence="9" id="KW-1185">Reference proteome</keyword>
<dbReference type="GO" id="GO:0005737">
    <property type="term" value="C:cytoplasm"/>
    <property type="evidence" value="ECO:0007669"/>
    <property type="project" value="InterPro"/>
</dbReference>
<comment type="caution">
    <text evidence="8">The sequence shown here is derived from an EMBL/GenBank/DDBJ whole genome shotgun (WGS) entry which is preliminary data.</text>
</comment>
<dbReference type="Proteomes" id="UP000295565">
    <property type="component" value="Unassembled WGS sequence"/>
</dbReference>
<keyword evidence="5" id="KW-0949">S-adenosyl-L-methionine</keyword>
<reference evidence="8 9" key="1">
    <citation type="submission" date="2019-03" db="EMBL/GenBank/DDBJ databases">
        <title>Genomic Encyclopedia of Type Strains, Phase IV (KMG-IV): sequencing the most valuable type-strain genomes for metagenomic binning, comparative biology and taxonomic classification.</title>
        <authorList>
            <person name="Goeker M."/>
        </authorList>
    </citation>
    <scope>NUCLEOTIDE SEQUENCE [LARGE SCALE GENOMIC DNA]</scope>
    <source>
        <strain evidence="8 9">DSM 18577</strain>
    </source>
</reference>
<proteinExistence type="predicted"/>
<keyword evidence="3 8" id="KW-0489">Methyltransferase</keyword>
<dbReference type="InterPro" id="IPR017237">
    <property type="entry name" value="RLMG"/>
</dbReference>
<accession>A0A4V2PRF6</accession>
<keyword evidence="1" id="KW-0963">Cytoplasm</keyword>
<dbReference type="Pfam" id="PF05175">
    <property type="entry name" value="MTS"/>
    <property type="match status" value="1"/>
</dbReference>
<dbReference type="CDD" id="cd02440">
    <property type="entry name" value="AdoMet_MTases"/>
    <property type="match status" value="1"/>
</dbReference>
<evidence type="ECO:0000256" key="4">
    <source>
        <dbReference type="ARBA" id="ARBA00022679"/>
    </source>
</evidence>
<dbReference type="OrthoDB" id="29650at2"/>
<dbReference type="GO" id="GO:0003676">
    <property type="term" value="F:nucleic acid binding"/>
    <property type="evidence" value="ECO:0007669"/>
    <property type="project" value="InterPro"/>
</dbReference>
<keyword evidence="4 8" id="KW-0808">Transferase</keyword>